<dbReference type="PRINTS" id="PR00080">
    <property type="entry name" value="SDRFAMILY"/>
</dbReference>
<dbReference type="PANTHER" id="PTHR43086:SF2">
    <property type="entry name" value="HYDROXYSTEROID DEHYDROGENASE-LIKE PROTEIN 1"/>
    <property type="match status" value="1"/>
</dbReference>
<dbReference type="PANTHER" id="PTHR43086">
    <property type="entry name" value="VERY-LONG-CHAIN 3-OXOOACYL-COA REDUCTASE"/>
    <property type="match status" value="1"/>
</dbReference>
<gene>
    <name evidence="4" type="ORF">ACFOET_15275</name>
</gene>
<dbReference type="RefSeq" id="WP_379024169.1">
    <property type="nucleotide sequence ID" value="NZ_JBHRTA010000038.1"/>
</dbReference>
<dbReference type="InterPro" id="IPR036291">
    <property type="entry name" value="NAD(P)-bd_dom_sf"/>
</dbReference>
<organism evidence="4 5">
    <name type="scientific">Parapedobacter deserti</name>
    <dbReference type="NCBI Taxonomy" id="1912957"/>
    <lineage>
        <taxon>Bacteria</taxon>
        <taxon>Pseudomonadati</taxon>
        <taxon>Bacteroidota</taxon>
        <taxon>Sphingobacteriia</taxon>
        <taxon>Sphingobacteriales</taxon>
        <taxon>Sphingobacteriaceae</taxon>
        <taxon>Parapedobacter</taxon>
    </lineage>
</organism>
<dbReference type="GO" id="GO:0016491">
    <property type="term" value="F:oxidoreductase activity"/>
    <property type="evidence" value="ECO:0007669"/>
    <property type="project" value="UniProtKB-KW"/>
</dbReference>
<name>A0ABV7JLZ5_9SPHI</name>
<sequence length="266" mass="29440">MSKTYALITGASQGLGRAFALELAKRKFSTILVSLPGEDLRSIASQVEALGQEAHFYETDLTNKENIVALAAWVNQHFPLSVLINNAGCGGTQSFKSASLDYLDRIIQLNVKATSLLTHQLLPNLTQRDQAYVLNVGSVAAYSPIGYKTVYPASKAFVYSFTRGLYQEFADSNVFFSVVNPGPMMTNAVSSASLQQQGFLASMGLLTPEQVAAISIRRLLKRDPLIMLNWVNKLTWLVMKFLPVYIRLPLLTNAFKKEIKQEIKRA</sequence>
<dbReference type="InterPro" id="IPR002347">
    <property type="entry name" value="SDR_fam"/>
</dbReference>
<dbReference type="Gene3D" id="3.40.50.720">
    <property type="entry name" value="NAD(P)-binding Rossmann-like Domain"/>
    <property type="match status" value="1"/>
</dbReference>
<comment type="caution">
    <text evidence="4">The sequence shown here is derived from an EMBL/GenBank/DDBJ whole genome shotgun (WGS) entry which is preliminary data.</text>
</comment>
<dbReference type="EC" id="1.-.-.-" evidence="4"/>
<dbReference type="Pfam" id="PF00106">
    <property type="entry name" value="adh_short"/>
    <property type="match status" value="1"/>
</dbReference>
<protein>
    <submittedName>
        <fullName evidence="4">SDR family NAD(P)-dependent oxidoreductase</fullName>
        <ecNumber evidence="4">1.-.-.-</ecNumber>
    </submittedName>
</protein>
<proteinExistence type="inferred from homology"/>
<dbReference type="CDD" id="cd05233">
    <property type="entry name" value="SDR_c"/>
    <property type="match status" value="1"/>
</dbReference>
<dbReference type="Proteomes" id="UP001595526">
    <property type="component" value="Unassembled WGS sequence"/>
</dbReference>
<dbReference type="EMBL" id="JBHRTA010000038">
    <property type="protein sequence ID" value="MFC3198984.1"/>
    <property type="molecule type" value="Genomic_DNA"/>
</dbReference>
<dbReference type="PIRSF" id="PIRSF000126">
    <property type="entry name" value="11-beta-HSD1"/>
    <property type="match status" value="1"/>
</dbReference>
<evidence type="ECO:0000256" key="2">
    <source>
        <dbReference type="ARBA" id="ARBA00023002"/>
    </source>
</evidence>
<dbReference type="SUPFAM" id="SSF51735">
    <property type="entry name" value="NAD(P)-binding Rossmann-fold domains"/>
    <property type="match status" value="1"/>
</dbReference>
<keyword evidence="5" id="KW-1185">Reference proteome</keyword>
<accession>A0ABV7JLZ5</accession>
<keyword evidence="2 4" id="KW-0560">Oxidoreductase</keyword>
<dbReference type="PRINTS" id="PR00081">
    <property type="entry name" value="GDHRDH"/>
</dbReference>
<comment type="similarity">
    <text evidence="3">Belongs to the short-chain dehydrogenases/reductases (SDR) family.</text>
</comment>
<evidence type="ECO:0000256" key="3">
    <source>
        <dbReference type="RuleBase" id="RU000363"/>
    </source>
</evidence>
<evidence type="ECO:0000256" key="1">
    <source>
        <dbReference type="ARBA" id="ARBA00022857"/>
    </source>
</evidence>
<keyword evidence="1" id="KW-0521">NADP</keyword>
<evidence type="ECO:0000313" key="4">
    <source>
        <dbReference type="EMBL" id="MFC3198984.1"/>
    </source>
</evidence>
<reference evidence="5" key="1">
    <citation type="journal article" date="2019" name="Int. J. Syst. Evol. Microbiol.">
        <title>The Global Catalogue of Microorganisms (GCM) 10K type strain sequencing project: providing services to taxonomists for standard genome sequencing and annotation.</title>
        <authorList>
            <consortium name="The Broad Institute Genomics Platform"/>
            <consortium name="The Broad Institute Genome Sequencing Center for Infectious Disease"/>
            <person name="Wu L."/>
            <person name="Ma J."/>
        </authorList>
    </citation>
    <scope>NUCLEOTIDE SEQUENCE [LARGE SCALE GENOMIC DNA]</scope>
    <source>
        <strain evidence="5">KCTC 52416</strain>
    </source>
</reference>
<evidence type="ECO:0000313" key="5">
    <source>
        <dbReference type="Proteomes" id="UP001595526"/>
    </source>
</evidence>